<dbReference type="Gene3D" id="3.40.50.150">
    <property type="entry name" value="Vaccinia Virus protein VP39"/>
    <property type="match status" value="1"/>
</dbReference>
<dbReference type="InterPro" id="IPR036390">
    <property type="entry name" value="WH_DNA-bd_sf"/>
</dbReference>
<dbReference type="InterPro" id="IPR016461">
    <property type="entry name" value="COMT-like"/>
</dbReference>
<keyword evidence="2 6" id="KW-0808">Transferase</keyword>
<reference evidence="6 7" key="1">
    <citation type="submission" date="2018-03" db="EMBL/GenBank/DDBJ databases">
        <title>Genomic Encyclopedia of Archaeal and Bacterial Type Strains, Phase II (KMG-II): from individual species to whole genera.</title>
        <authorList>
            <person name="Goeker M."/>
        </authorList>
    </citation>
    <scope>NUCLEOTIDE SEQUENCE [LARGE SCALE GENOMIC DNA]</scope>
    <source>
        <strain evidence="6 7">DSM 45348</strain>
    </source>
</reference>
<dbReference type="GO" id="GO:0046983">
    <property type="term" value="F:protein dimerization activity"/>
    <property type="evidence" value="ECO:0007669"/>
    <property type="project" value="InterPro"/>
</dbReference>
<feature type="domain" description="O-methyltransferase dimerisation" evidence="5">
    <location>
        <begin position="12"/>
        <end position="89"/>
    </location>
</feature>
<evidence type="ECO:0000259" key="5">
    <source>
        <dbReference type="Pfam" id="PF08100"/>
    </source>
</evidence>
<gene>
    <name evidence="6" type="ORF">CLV70_13215</name>
</gene>
<dbReference type="SUPFAM" id="SSF53335">
    <property type="entry name" value="S-adenosyl-L-methionine-dependent methyltransferases"/>
    <property type="match status" value="1"/>
</dbReference>
<dbReference type="InterPro" id="IPR001077">
    <property type="entry name" value="COMT_C"/>
</dbReference>
<comment type="caution">
    <text evidence="6">The sequence shown here is derived from an EMBL/GenBank/DDBJ whole genome shotgun (WGS) entry which is preliminary data.</text>
</comment>
<evidence type="ECO:0000313" key="6">
    <source>
        <dbReference type="EMBL" id="PRY19486.1"/>
    </source>
</evidence>
<feature type="domain" description="O-methyltransferase C-terminal" evidence="4">
    <location>
        <begin position="111"/>
        <end position="320"/>
    </location>
</feature>
<dbReference type="SUPFAM" id="SSF46785">
    <property type="entry name" value="Winged helix' DNA-binding domain"/>
    <property type="match status" value="1"/>
</dbReference>
<organism evidence="6 7">
    <name type="scientific">Pseudosporangium ferrugineum</name>
    <dbReference type="NCBI Taxonomy" id="439699"/>
    <lineage>
        <taxon>Bacteria</taxon>
        <taxon>Bacillati</taxon>
        <taxon>Actinomycetota</taxon>
        <taxon>Actinomycetes</taxon>
        <taxon>Micromonosporales</taxon>
        <taxon>Micromonosporaceae</taxon>
        <taxon>Pseudosporangium</taxon>
    </lineage>
</organism>
<keyword evidence="1 6" id="KW-0489">Methyltransferase</keyword>
<name>A0A2T0RE62_9ACTN</name>
<dbReference type="CDD" id="cd02440">
    <property type="entry name" value="AdoMet_MTases"/>
    <property type="match status" value="1"/>
</dbReference>
<dbReference type="EMBL" id="PVZG01000032">
    <property type="protein sequence ID" value="PRY19486.1"/>
    <property type="molecule type" value="Genomic_DNA"/>
</dbReference>
<sequence length="342" mass="36806">MICGMLTPTPLMDLVTGFWSFKTFAAAVELDLFSRLAGGRTLTVADAERELGLPERPADLLFTACASLGLLERAGEGYRNSPLAEEFLVRGRPYYFGGQVSYCDRRTYLPWHRVGEALRDDRPLTWDPATQESMFTTEDPQLLATFWEAMYSTSIFTARALGESVELGPYTRLLDVGGGSGAYPIELCGRFPGLSATVLDLPHVCEMATGKIAAAGLSDRIATTPGNFLTDAALPGGHDVLLLSMILHDWDEATNRELLAKAYAALPAGGLVIISELLLDADRTGPAPAALMGMNMLVETVGGRNYSDVEYADWLGAAGFTDVRTVRFDAPGANGAVLGRKP</sequence>
<dbReference type="Proteomes" id="UP000239209">
    <property type="component" value="Unassembled WGS sequence"/>
</dbReference>
<evidence type="ECO:0000256" key="2">
    <source>
        <dbReference type="ARBA" id="ARBA00022679"/>
    </source>
</evidence>
<dbReference type="InterPro" id="IPR029063">
    <property type="entry name" value="SAM-dependent_MTases_sf"/>
</dbReference>
<dbReference type="InterPro" id="IPR012967">
    <property type="entry name" value="COMT_dimerisation"/>
</dbReference>
<evidence type="ECO:0000256" key="3">
    <source>
        <dbReference type="ARBA" id="ARBA00022691"/>
    </source>
</evidence>
<dbReference type="GO" id="GO:0008171">
    <property type="term" value="F:O-methyltransferase activity"/>
    <property type="evidence" value="ECO:0007669"/>
    <property type="project" value="InterPro"/>
</dbReference>
<protein>
    <submittedName>
        <fullName evidence="6">Methyltransferase family protein</fullName>
    </submittedName>
</protein>
<dbReference type="AlphaFoldDB" id="A0A2T0RE62"/>
<keyword evidence="7" id="KW-1185">Reference proteome</keyword>
<dbReference type="Pfam" id="PF00891">
    <property type="entry name" value="Methyltransf_2"/>
    <property type="match status" value="1"/>
</dbReference>
<evidence type="ECO:0000259" key="4">
    <source>
        <dbReference type="Pfam" id="PF00891"/>
    </source>
</evidence>
<dbReference type="Gene3D" id="1.10.10.10">
    <property type="entry name" value="Winged helix-like DNA-binding domain superfamily/Winged helix DNA-binding domain"/>
    <property type="match status" value="1"/>
</dbReference>
<accession>A0A2T0RE62</accession>
<dbReference type="PANTHER" id="PTHR43712:SF2">
    <property type="entry name" value="O-METHYLTRANSFERASE CICE"/>
    <property type="match status" value="1"/>
</dbReference>
<evidence type="ECO:0000313" key="7">
    <source>
        <dbReference type="Proteomes" id="UP000239209"/>
    </source>
</evidence>
<dbReference type="PROSITE" id="PS51683">
    <property type="entry name" value="SAM_OMT_II"/>
    <property type="match status" value="1"/>
</dbReference>
<evidence type="ECO:0000256" key="1">
    <source>
        <dbReference type="ARBA" id="ARBA00022603"/>
    </source>
</evidence>
<dbReference type="GO" id="GO:0032259">
    <property type="term" value="P:methylation"/>
    <property type="evidence" value="ECO:0007669"/>
    <property type="project" value="UniProtKB-KW"/>
</dbReference>
<keyword evidence="3" id="KW-0949">S-adenosyl-L-methionine</keyword>
<dbReference type="Pfam" id="PF08100">
    <property type="entry name" value="Dimerisation"/>
    <property type="match status" value="1"/>
</dbReference>
<dbReference type="PANTHER" id="PTHR43712">
    <property type="entry name" value="PUTATIVE (AFU_ORTHOLOGUE AFUA_4G14580)-RELATED"/>
    <property type="match status" value="1"/>
</dbReference>
<dbReference type="InterPro" id="IPR036388">
    <property type="entry name" value="WH-like_DNA-bd_sf"/>
</dbReference>
<proteinExistence type="predicted"/>